<reference evidence="1 2" key="1">
    <citation type="submission" date="2018-08" db="EMBL/GenBank/DDBJ databases">
        <title>Draft genome sequence of Rhodobacter sphaeroides FY.</title>
        <authorList>
            <person name="Rayyan A."/>
            <person name="Meyer T.E."/>
            <person name="Kyndt J.A."/>
        </authorList>
    </citation>
    <scope>NUCLEOTIDE SEQUENCE [LARGE SCALE GENOMIC DNA]</scope>
    <source>
        <strain evidence="1 2">FY</strain>
    </source>
</reference>
<dbReference type="Gene3D" id="3.20.80.10">
    <property type="entry name" value="Regulatory factor, effector binding domain"/>
    <property type="match status" value="1"/>
</dbReference>
<dbReference type="Proteomes" id="UP000266305">
    <property type="component" value="Unassembled WGS sequence"/>
</dbReference>
<dbReference type="SUPFAM" id="SSF55136">
    <property type="entry name" value="Probable bacterial effector-binding domain"/>
    <property type="match status" value="1"/>
</dbReference>
<evidence type="ECO:0000313" key="1">
    <source>
        <dbReference type="EMBL" id="RHZ92263.1"/>
    </source>
</evidence>
<dbReference type="PANTHER" id="PTHR11220:SF58">
    <property type="entry name" value="SOUL HEME-BINDING FAMILY PROTEIN"/>
    <property type="match status" value="1"/>
</dbReference>
<name>A0AAX1UHJ4_CERSP</name>
<dbReference type="RefSeq" id="WP_119000948.1">
    <property type="nucleotide sequence ID" value="NZ_QWGP01000025.1"/>
</dbReference>
<comment type="caution">
    <text evidence="1">The sequence shown here is derived from an EMBL/GenBank/DDBJ whole genome shotgun (WGS) entry which is preliminary data.</text>
</comment>
<dbReference type="InterPro" id="IPR006917">
    <property type="entry name" value="SOUL_heme-bd"/>
</dbReference>
<dbReference type="Pfam" id="PF04832">
    <property type="entry name" value="SOUL"/>
    <property type="match status" value="1"/>
</dbReference>
<dbReference type="PANTHER" id="PTHR11220">
    <property type="entry name" value="HEME-BINDING PROTEIN-RELATED"/>
    <property type="match status" value="1"/>
</dbReference>
<organism evidence="1 2">
    <name type="scientific">Cereibacter sphaeroides</name>
    <name type="common">Rhodobacter sphaeroides</name>
    <dbReference type="NCBI Taxonomy" id="1063"/>
    <lineage>
        <taxon>Bacteria</taxon>
        <taxon>Pseudomonadati</taxon>
        <taxon>Pseudomonadota</taxon>
        <taxon>Alphaproteobacteria</taxon>
        <taxon>Rhodobacterales</taxon>
        <taxon>Paracoccaceae</taxon>
        <taxon>Cereibacter</taxon>
    </lineage>
</organism>
<proteinExistence type="predicted"/>
<dbReference type="AlphaFoldDB" id="A0AAX1UHJ4"/>
<evidence type="ECO:0000313" key="2">
    <source>
        <dbReference type="Proteomes" id="UP000266305"/>
    </source>
</evidence>
<sequence>MNGAVDYKGYEQPTYDLEFAETATEIRRYGPYLVAEVTMAGDRSTAITRGFRVLARYIFGGNAEGRRIEMTVPVSQLPAGEDLWTVRFTMPAVRSAGALPAPKDSRIRFVTVPPSRQAVRRFSGWPTDHALRRQAEGLAHWIAERGLPKREGPYFYFYDSPMTLPWQRRNEVAFGLGEG</sequence>
<protein>
    <submittedName>
        <fullName evidence="1">Heme-binding protein</fullName>
    </submittedName>
</protein>
<gene>
    <name evidence="1" type="ORF">D1114_17790</name>
</gene>
<dbReference type="EMBL" id="QWGP01000025">
    <property type="protein sequence ID" value="RHZ92263.1"/>
    <property type="molecule type" value="Genomic_DNA"/>
</dbReference>
<dbReference type="InterPro" id="IPR011256">
    <property type="entry name" value="Reg_factor_effector_dom_sf"/>
</dbReference>
<accession>A0AAX1UHJ4</accession>